<evidence type="ECO:0000256" key="1">
    <source>
        <dbReference type="SAM" id="MobiDB-lite"/>
    </source>
</evidence>
<feature type="compositionally biased region" description="Basic and acidic residues" evidence="1">
    <location>
        <begin position="130"/>
        <end position="164"/>
    </location>
</feature>
<dbReference type="AlphaFoldDB" id="A0A1B7P0C6"/>
<feature type="region of interest" description="Disordered" evidence="1">
    <location>
        <begin position="119"/>
        <end position="285"/>
    </location>
</feature>
<comment type="caution">
    <text evidence="2">The sequence shown here is derived from an EMBL/GenBank/DDBJ whole genome shotgun (WGS) entry which is preliminary data.</text>
</comment>
<feature type="compositionally biased region" description="Acidic residues" evidence="1">
    <location>
        <begin position="727"/>
        <end position="740"/>
    </location>
</feature>
<feature type="compositionally biased region" description="Acidic residues" evidence="1">
    <location>
        <begin position="234"/>
        <end position="244"/>
    </location>
</feature>
<feature type="compositionally biased region" description="Basic and acidic residues" evidence="1">
    <location>
        <begin position="460"/>
        <end position="483"/>
    </location>
</feature>
<sequence length="907" mass="99954">MEPAVFDDTMEVASDAGHGHPGNIDDIDIDLDLGQEHVPGYVPEHDDDVLVDDASATASDHPTGEADVTYDADMADGEYVDGEYEEYQQGYYHPDDESAYNNPVDYEAEMEDEYEEDIDAPIPESGFEDTNAKEVEGERETRKTEPGEGQTERENEFKVADDAKSTATEILSRSDQAETEISRAKAVADEDHGVQEYTQPKGPKEFALEEGNEISQGVESRETVHPSESHEKYDEEVEPGLEEDGQGRVQIEPGLQKLTSHESEHQGPEAERQYHPPLGQENKSDTDSYHLVEADDYEIQGQTHEIEKSRPLHPVKVIYQDSEISLFPPGEDDPTETFFLQDEALAYAPIEELMGACRHVLGEHISEDEELILDIESLGLHLPEYSAGRTTTSLVQVIRVYLDLCNNDGITEPEPLYLTLSSRSTFTADLARLVAAAQESKGLSYLTWEDYDIDKAEEAVEHGDEHGGEHGEEHVEERERPLLADEDTTSPAEPHSGHIEPADKDGITSGSLTKSPPPASTAQSSSIKLPKQDLPTQEELESRDAPDEIDQPAHGGSQTENVNQGNKSPQNAEEYSNSQRDQGEGEGREEVEVYEEDNLENDRDDTSLQPKDDAGYHSPTPLQPMKIPTVDLSRDESAYQQPEDYIQEYEFSNDPPPLETEGQEEIEEGYQESGADLEPQEDHTESHTVSQGNENGSDNHAQSTVNKNVHIEIDLGADDARSRFADNDDGEDLDEGEIFEPGEPVLETENKANAIPLNGEQPTPGLGIKSPAGDAPKTPELTHDLFEIDEDLFKSPMAETQETVAAMDSPTGSPLDETDQEPLSYPSGSEPYPAAKPTLKSSEIDTAGAPAARDFDEPFATNTSDRAVSDTDELARPSPKSTKRSFIDSGMNDVDGSTPDVKRHRPE</sequence>
<gene>
    <name evidence="2" type="ORF">ACJ72_03176</name>
</gene>
<feature type="compositionally biased region" description="Basic and acidic residues" evidence="1">
    <location>
        <begin position="180"/>
        <end position="194"/>
    </location>
</feature>
<evidence type="ECO:0000313" key="2">
    <source>
        <dbReference type="EMBL" id="OAX82469.1"/>
    </source>
</evidence>
<feature type="compositionally biased region" description="Polar residues" evidence="1">
    <location>
        <begin position="687"/>
        <end position="707"/>
    </location>
</feature>
<name>A0A1B7P0C6_9EURO</name>
<feature type="compositionally biased region" description="Acidic residues" evidence="1">
    <location>
        <begin position="661"/>
        <end position="670"/>
    </location>
</feature>
<accession>A0A1B7P0C6</accession>
<feature type="compositionally biased region" description="Basic and acidic residues" evidence="1">
    <location>
        <begin position="219"/>
        <end position="233"/>
    </location>
</feature>
<feature type="compositionally biased region" description="Basic and acidic residues" evidence="1">
    <location>
        <begin position="600"/>
        <end position="615"/>
    </location>
</feature>
<dbReference type="InterPro" id="IPR018822">
    <property type="entry name" value="UPF0646"/>
</dbReference>
<keyword evidence="3" id="KW-1185">Reference proteome</keyword>
<dbReference type="OrthoDB" id="5339076at2759"/>
<organism evidence="2 3">
    <name type="scientific">Emergomyces africanus</name>
    <dbReference type="NCBI Taxonomy" id="1955775"/>
    <lineage>
        <taxon>Eukaryota</taxon>
        <taxon>Fungi</taxon>
        <taxon>Dikarya</taxon>
        <taxon>Ascomycota</taxon>
        <taxon>Pezizomycotina</taxon>
        <taxon>Eurotiomycetes</taxon>
        <taxon>Eurotiomycetidae</taxon>
        <taxon>Onygenales</taxon>
        <taxon>Ajellomycetaceae</taxon>
        <taxon>Emergomyces</taxon>
    </lineage>
</organism>
<feature type="region of interest" description="Disordered" evidence="1">
    <location>
        <begin position="460"/>
        <end position="907"/>
    </location>
</feature>
<feature type="compositionally biased region" description="Polar residues" evidence="1">
    <location>
        <begin position="556"/>
        <end position="578"/>
    </location>
</feature>
<feature type="compositionally biased region" description="Basic and acidic residues" evidence="1">
    <location>
        <begin position="709"/>
        <end position="726"/>
    </location>
</feature>
<dbReference type="STRING" id="1658172.A0A1B7P0C6"/>
<dbReference type="Pfam" id="PF10336">
    <property type="entry name" value="DUF2420"/>
    <property type="match status" value="1"/>
</dbReference>
<evidence type="ECO:0000313" key="3">
    <source>
        <dbReference type="Proteomes" id="UP000091918"/>
    </source>
</evidence>
<dbReference type="EMBL" id="LGUA01000301">
    <property type="protein sequence ID" value="OAX82469.1"/>
    <property type="molecule type" value="Genomic_DNA"/>
</dbReference>
<feature type="compositionally biased region" description="Polar residues" evidence="1">
    <location>
        <begin position="165"/>
        <end position="174"/>
    </location>
</feature>
<feature type="compositionally biased region" description="Basic and acidic residues" evidence="1">
    <location>
        <begin position="495"/>
        <end position="506"/>
    </location>
</feature>
<feature type="compositionally biased region" description="Basic and acidic residues" evidence="1">
    <location>
        <begin position="581"/>
        <end position="591"/>
    </location>
</feature>
<protein>
    <submittedName>
        <fullName evidence="2">Uncharacterized protein</fullName>
    </submittedName>
</protein>
<reference evidence="2 3" key="1">
    <citation type="submission" date="2015-07" db="EMBL/GenBank/DDBJ databases">
        <title>Emmonsia species relationships and genome sequence.</title>
        <authorList>
            <person name="Cuomo C.A."/>
            <person name="Schwartz I.S."/>
            <person name="Kenyon C."/>
            <person name="de Hoog G.S."/>
            <person name="Govender N.P."/>
            <person name="Botha A."/>
            <person name="Moreno L."/>
            <person name="de Vries M."/>
            <person name="Munoz J.F."/>
            <person name="Stielow J.B."/>
        </authorList>
    </citation>
    <scope>NUCLEOTIDE SEQUENCE [LARGE SCALE GENOMIC DNA]</scope>
    <source>
        <strain evidence="2 3">CBS 136260</strain>
    </source>
</reference>
<feature type="region of interest" description="Disordered" evidence="1">
    <location>
        <begin position="1"/>
        <end position="23"/>
    </location>
</feature>
<feature type="compositionally biased region" description="Basic and acidic residues" evidence="1">
    <location>
        <begin position="259"/>
        <end position="274"/>
    </location>
</feature>
<dbReference type="Proteomes" id="UP000091918">
    <property type="component" value="Unassembled WGS sequence"/>
</dbReference>
<proteinExistence type="predicted"/>